<dbReference type="EMBL" id="BSXT01003662">
    <property type="protein sequence ID" value="GMF55139.1"/>
    <property type="molecule type" value="Genomic_DNA"/>
</dbReference>
<organism evidence="1 2">
    <name type="scientific">Phytophthora fragariaefolia</name>
    <dbReference type="NCBI Taxonomy" id="1490495"/>
    <lineage>
        <taxon>Eukaryota</taxon>
        <taxon>Sar</taxon>
        <taxon>Stramenopiles</taxon>
        <taxon>Oomycota</taxon>
        <taxon>Peronosporomycetes</taxon>
        <taxon>Peronosporales</taxon>
        <taxon>Peronosporaceae</taxon>
        <taxon>Phytophthora</taxon>
    </lineage>
</organism>
<evidence type="ECO:0000313" key="2">
    <source>
        <dbReference type="Proteomes" id="UP001165121"/>
    </source>
</evidence>
<keyword evidence="2" id="KW-1185">Reference proteome</keyword>
<dbReference type="AlphaFoldDB" id="A0A9W7D4Y1"/>
<comment type="caution">
    <text evidence="1">The sequence shown here is derived from an EMBL/GenBank/DDBJ whole genome shotgun (WGS) entry which is preliminary data.</text>
</comment>
<name>A0A9W7D4Y1_9STRA</name>
<accession>A0A9W7D4Y1</accession>
<reference evidence="1" key="1">
    <citation type="submission" date="2023-04" db="EMBL/GenBank/DDBJ databases">
        <title>Phytophthora fragariaefolia NBRC 109709.</title>
        <authorList>
            <person name="Ichikawa N."/>
            <person name="Sato H."/>
            <person name="Tonouchi N."/>
        </authorList>
    </citation>
    <scope>NUCLEOTIDE SEQUENCE</scope>
    <source>
        <strain evidence="1">NBRC 109709</strain>
    </source>
</reference>
<dbReference type="Proteomes" id="UP001165121">
    <property type="component" value="Unassembled WGS sequence"/>
</dbReference>
<protein>
    <submittedName>
        <fullName evidence="1">Unnamed protein product</fullName>
    </submittedName>
</protein>
<sequence length="114" mass="12755">MSTHTRDTIKSNSKYFPRHTILDDTICTRDDVRQAISGDFSMIAASWYDGDVVNLVTNADASLITSVARMVGNSSTEFTAPICVGEYSQNKQGVDRLYKIRGRFSIADGYTYKR</sequence>
<evidence type="ECO:0000313" key="1">
    <source>
        <dbReference type="EMBL" id="GMF55139.1"/>
    </source>
</evidence>
<gene>
    <name evidence="1" type="ORF">Pfra01_002315000</name>
</gene>
<proteinExistence type="predicted"/>
<dbReference type="OrthoDB" id="123873at2759"/>